<name>A0ABD0YBW2_UMBPY</name>
<sequence>MVYLAHTAHWQFLGLVIGCVGWILTMVTAGQNEWRLWYIEDGSVVASGIAWVGVWRACFYSHSFPDYEFCRSMGITDTFVPLEITVSQVVVMATVVLGLAGNMVGAYAVRNIYFGQKTPKFIRLVFCGAGGLYVLTGACCLVPLIWNMRSVLTNQTIAFPPEFHLPPAPIRQKVGVAIWIGIGASIILIFSGLLFLSYRYPIRAQRLTTLPISGERHHQHETAMSGVKWDSRAKNNPAFLAEEDL</sequence>
<dbReference type="PANTHER" id="PTHR12002">
    <property type="entry name" value="CLAUDIN"/>
    <property type="match status" value="1"/>
</dbReference>
<keyword evidence="4" id="KW-0796">Tight junction</keyword>
<keyword evidence="8 10" id="KW-1133">Transmembrane helix</keyword>
<evidence type="ECO:0000256" key="1">
    <source>
        <dbReference type="ARBA" id="ARBA00004435"/>
    </source>
</evidence>
<organism evidence="11 12">
    <name type="scientific">Umbra pygmaea</name>
    <name type="common">Eastern mudminnow</name>
    <dbReference type="NCBI Taxonomy" id="75934"/>
    <lineage>
        <taxon>Eukaryota</taxon>
        <taxon>Metazoa</taxon>
        <taxon>Chordata</taxon>
        <taxon>Craniata</taxon>
        <taxon>Vertebrata</taxon>
        <taxon>Euteleostomi</taxon>
        <taxon>Actinopterygii</taxon>
        <taxon>Neopterygii</taxon>
        <taxon>Teleostei</taxon>
        <taxon>Protacanthopterygii</taxon>
        <taxon>Esociformes</taxon>
        <taxon>Umbridae</taxon>
        <taxon>Umbra</taxon>
    </lineage>
</organism>
<dbReference type="InterPro" id="IPR004031">
    <property type="entry name" value="PMP22/EMP/MP20/Claudin"/>
</dbReference>
<evidence type="ECO:0000256" key="9">
    <source>
        <dbReference type="ARBA" id="ARBA00023136"/>
    </source>
</evidence>
<keyword evidence="7" id="KW-0965">Cell junction</keyword>
<evidence type="ECO:0008006" key="13">
    <source>
        <dbReference type="Google" id="ProtNLM"/>
    </source>
</evidence>
<protein>
    <recommendedName>
        <fullName evidence="13">Claudin-34</fullName>
    </recommendedName>
</protein>
<dbReference type="GO" id="GO:0005886">
    <property type="term" value="C:plasma membrane"/>
    <property type="evidence" value="ECO:0007669"/>
    <property type="project" value="UniProtKB-SubCell"/>
</dbReference>
<comment type="similarity">
    <text evidence="3">Belongs to the claudin family.</text>
</comment>
<evidence type="ECO:0000256" key="5">
    <source>
        <dbReference type="ARBA" id="ARBA00022475"/>
    </source>
</evidence>
<dbReference type="Proteomes" id="UP001557470">
    <property type="component" value="Unassembled WGS sequence"/>
</dbReference>
<dbReference type="Gene3D" id="1.20.140.150">
    <property type="match status" value="1"/>
</dbReference>
<evidence type="ECO:0000256" key="2">
    <source>
        <dbReference type="ARBA" id="ARBA00004651"/>
    </source>
</evidence>
<evidence type="ECO:0000256" key="4">
    <source>
        <dbReference type="ARBA" id="ARBA00022427"/>
    </source>
</evidence>
<feature type="transmembrane region" description="Helical" evidence="10">
    <location>
        <begin position="176"/>
        <end position="196"/>
    </location>
</feature>
<evidence type="ECO:0000313" key="12">
    <source>
        <dbReference type="Proteomes" id="UP001557470"/>
    </source>
</evidence>
<dbReference type="PRINTS" id="PR01077">
    <property type="entry name" value="CLAUDIN"/>
</dbReference>
<keyword evidence="12" id="KW-1185">Reference proteome</keyword>
<accession>A0ABD0YBW2</accession>
<keyword evidence="9 10" id="KW-0472">Membrane</keyword>
<reference evidence="11 12" key="1">
    <citation type="submission" date="2024-06" db="EMBL/GenBank/DDBJ databases">
        <authorList>
            <person name="Pan Q."/>
            <person name="Wen M."/>
            <person name="Jouanno E."/>
            <person name="Zahm M."/>
            <person name="Klopp C."/>
            <person name="Cabau C."/>
            <person name="Louis A."/>
            <person name="Berthelot C."/>
            <person name="Parey E."/>
            <person name="Roest Crollius H."/>
            <person name="Montfort J."/>
            <person name="Robinson-Rechavi M."/>
            <person name="Bouchez O."/>
            <person name="Lampietro C."/>
            <person name="Lopez Roques C."/>
            <person name="Donnadieu C."/>
            <person name="Postlethwait J."/>
            <person name="Bobe J."/>
            <person name="Verreycken H."/>
            <person name="Guiguen Y."/>
        </authorList>
    </citation>
    <scope>NUCLEOTIDE SEQUENCE [LARGE SCALE GENOMIC DNA]</scope>
    <source>
        <strain evidence="11">Up_M1</strain>
        <tissue evidence="11">Testis</tissue>
    </source>
</reference>
<keyword evidence="6 10" id="KW-0812">Transmembrane</keyword>
<dbReference type="InterPro" id="IPR006187">
    <property type="entry name" value="Claudin"/>
</dbReference>
<feature type="transmembrane region" description="Helical" evidence="10">
    <location>
        <begin position="84"/>
        <end position="109"/>
    </location>
</feature>
<comment type="subcellular location">
    <subcellularLocation>
        <location evidence="1">Cell junction</location>
        <location evidence="1">Tight junction</location>
    </subcellularLocation>
    <subcellularLocation>
        <location evidence="2">Cell membrane</location>
        <topology evidence="2">Multi-pass membrane protein</topology>
    </subcellularLocation>
</comment>
<dbReference type="GO" id="GO:0005923">
    <property type="term" value="C:bicellular tight junction"/>
    <property type="evidence" value="ECO:0007669"/>
    <property type="project" value="UniProtKB-SubCell"/>
</dbReference>
<dbReference type="EMBL" id="JAGEUA010000001">
    <property type="protein sequence ID" value="KAL1023431.1"/>
    <property type="molecule type" value="Genomic_DNA"/>
</dbReference>
<evidence type="ECO:0000256" key="6">
    <source>
        <dbReference type="ARBA" id="ARBA00022692"/>
    </source>
</evidence>
<evidence type="ECO:0000313" key="11">
    <source>
        <dbReference type="EMBL" id="KAL1023431.1"/>
    </source>
</evidence>
<evidence type="ECO:0000256" key="10">
    <source>
        <dbReference type="SAM" id="Phobius"/>
    </source>
</evidence>
<feature type="transmembrane region" description="Helical" evidence="10">
    <location>
        <begin position="12"/>
        <end position="30"/>
    </location>
</feature>
<comment type="caution">
    <text evidence="11">The sequence shown here is derived from an EMBL/GenBank/DDBJ whole genome shotgun (WGS) entry which is preliminary data.</text>
</comment>
<dbReference type="Pfam" id="PF13903">
    <property type="entry name" value="Claudin_2"/>
    <property type="match status" value="1"/>
</dbReference>
<feature type="transmembrane region" description="Helical" evidence="10">
    <location>
        <begin position="42"/>
        <end position="64"/>
    </location>
</feature>
<feature type="transmembrane region" description="Helical" evidence="10">
    <location>
        <begin position="121"/>
        <end position="146"/>
    </location>
</feature>
<evidence type="ECO:0000256" key="8">
    <source>
        <dbReference type="ARBA" id="ARBA00022989"/>
    </source>
</evidence>
<evidence type="ECO:0000256" key="3">
    <source>
        <dbReference type="ARBA" id="ARBA00008295"/>
    </source>
</evidence>
<gene>
    <name evidence="11" type="ORF">UPYG_G00040740</name>
</gene>
<evidence type="ECO:0000256" key="7">
    <source>
        <dbReference type="ARBA" id="ARBA00022949"/>
    </source>
</evidence>
<proteinExistence type="inferred from homology"/>
<dbReference type="AlphaFoldDB" id="A0ABD0YBW2"/>
<keyword evidence="5" id="KW-1003">Cell membrane</keyword>